<feature type="domain" description="VWFA" evidence="8">
    <location>
        <begin position="60"/>
        <end position="234"/>
    </location>
</feature>
<dbReference type="InterPro" id="IPR057475">
    <property type="entry name" value="CUT_C"/>
</dbReference>
<feature type="domain" description="VWFA" evidence="8">
    <location>
        <begin position="255"/>
        <end position="431"/>
    </location>
</feature>
<dbReference type="InterPro" id="IPR051962">
    <property type="entry name" value="Cuticlin"/>
</dbReference>
<protein>
    <submittedName>
        <fullName evidence="12">VWFA domain-containing protein</fullName>
    </submittedName>
</protein>
<dbReference type="Gene3D" id="3.40.50.410">
    <property type="entry name" value="von Willebrand factor, type A domain"/>
    <property type="match status" value="2"/>
</dbReference>
<dbReference type="SMART" id="SM00241">
    <property type="entry name" value="ZP"/>
    <property type="match status" value="1"/>
</dbReference>
<dbReference type="Gene3D" id="2.60.40.4100">
    <property type="entry name" value="Zona pellucida, ZP-C domain"/>
    <property type="match status" value="1"/>
</dbReference>
<evidence type="ECO:0000256" key="6">
    <source>
        <dbReference type="ARBA" id="ARBA00022989"/>
    </source>
</evidence>
<dbReference type="PANTHER" id="PTHR22907">
    <property type="entry name" value="GH04558P"/>
    <property type="match status" value="1"/>
</dbReference>
<dbReference type="EMBL" id="UYYF01005032">
    <property type="protein sequence ID" value="VDN07935.1"/>
    <property type="molecule type" value="Genomic_DNA"/>
</dbReference>
<dbReference type="PROSITE" id="PS50234">
    <property type="entry name" value="VWFA"/>
    <property type="match status" value="2"/>
</dbReference>
<keyword evidence="2" id="KW-0193">Cuticle</keyword>
<keyword evidence="5" id="KW-0732">Signal</keyword>
<evidence type="ECO:0000256" key="3">
    <source>
        <dbReference type="ARBA" id="ARBA00022475"/>
    </source>
</evidence>
<evidence type="ECO:0000256" key="1">
    <source>
        <dbReference type="ARBA" id="ARBA00004251"/>
    </source>
</evidence>
<evidence type="ECO:0000256" key="5">
    <source>
        <dbReference type="ARBA" id="ARBA00022729"/>
    </source>
</evidence>
<dbReference type="OMA" id="LMYAQQY"/>
<keyword evidence="11" id="KW-1185">Reference proteome</keyword>
<dbReference type="PANTHER" id="PTHR22907:SF53">
    <property type="entry name" value="VON WILLEBRAND FACTOR TYPE A DOMAIN PROTEIN"/>
    <property type="match status" value="1"/>
</dbReference>
<accession>A0A0N5DAQ8</accession>
<feature type="domain" description="ZP" evidence="9">
    <location>
        <begin position="455"/>
        <end position="693"/>
    </location>
</feature>
<keyword evidence="7" id="KW-0472">Membrane</keyword>
<organism evidence="12">
    <name type="scientific">Thelazia callipaeda</name>
    <name type="common">Oriental eyeworm</name>
    <name type="synonym">Parasitic nematode</name>
    <dbReference type="NCBI Taxonomy" id="103827"/>
    <lineage>
        <taxon>Eukaryota</taxon>
        <taxon>Metazoa</taxon>
        <taxon>Ecdysozoa</taxon>
        <taxon>Nematoda</taxon>
        <taxon>Chromadorea</taxon>
        <taxon>Rhabditida</taxon>
        <taxon>Spirurina</taxon>
        <taxon>Spiruromorpha</taxon>
        <taxon>Thelazioidea</taxon>
        <taxon>Thelaziidae</taxon>
        <taxon>Thelazia</taxon>
    </lineage>
</organism>
<dbReference type="STRING" id="103827.A0A0N5DAQ8"/>
<dbReference type="InterPro" id="IPR042235">
    <property type="entry name" value="ZP-C_dom"/>
</dbReference>
<dbReference type="AlphaFoldDB" id="A0A0N5DAQ8"/>
<dbReference type="PRINTS" id="PR00453">
    <property type="entry name" value="VWFADOMAIN"/>
</dbReference>
<dbReference type="GO" id="GO:0042302">
    <property type="term" value="F:structural constituent of cuticle"/>
    <property type="evidence" value="ECO:0007669"/>
    <property type="project" value="UniProtKB-KW"/>
</dbReference>
<dbReference type="SUPFAM" id="SSF53300">
    <property type="entry name" value="vWA-like"/>
    <property type="match status" value="2"/>
</dbReference>
<evidence type="ECO:0000256" key="7">
    <source>
        <dbReference type="ARBA" id="ARBA00023136"/>
    </source>
</evidence>
<comment type="subcellular location">
    <subcellularLocation>
        <location evidence="1">Cell membrane</location>
        <topology evidence="1">Single-pass type I membrane protein</topology>
    </subcellularLocation>
</comment>
<dbReference type="InterPro" id="IPR036465">
    <property type="entry name" value="vWFA_dom_sf"/>
</dbReference>
<name>A0A0N5DAQ8_THECL</name>
<dbReference type="OrthoDB" id="6022609at2759"/>
<sequence length="744" mass="84845">MYGFLDRWRMSESQFRLLIYQFTAICTAIKVINNGLAPPEIVHVPLSIQPRCIVQADPLDLVFLLDSSGSLKNRFQDEINVIRRIVNHVTIGEFATRVMLIQFSGVQHLEFNFLKFQKRDEILDALDVLRHVSGITRIGDALEYTLNIMNEDNGMRPSHVPKIIYLLSDGRTHDYPKDTDMADYIRQRISNVDIYAYGTGEYVALKELLDITKDPTKIITNQNLHDLEPLFDRWKGIEVCEELPACVAGSDKPLDLIVIIDSSESVARLFDEQIQFAIERVVQNINVHPDAVRLALITYSGQVHLHFKFNDVQIGNNTAVIRHLKSLKSNKGTTSTNMALNEAYELFSDIESGIRKGVKKMIIIFTDGHSQKSPQEVALRLANEGVEILAISMTPPPYADENELVMITQNPDHVFTPMNLQDFESRFLPFIGFGCLGIDLGPDPQPRVRGATDVTCDHSSLTFVVRTQRPMTGLMYAQEYFNDMKCVRTTDGSSREISIKFEENSCGLQKAPSMRQDGYVYNITVILQFHPVIITRADQGLSVSCFHKQPVPQQELGRSSIKKLSDTECSYRLHRFAPDQCVALDAKVGESLYHRWECDSPPNYFYLVHDCYVRSETKNVQIVDSNGCEIDPHFLETPDYARFFESQRKNRVYVFKEMSVFKFPGDGNVVFQCHISLCDMESEDSCKQMIPPQCKKNESQKFTDVESVRTKPGFAMTFYVETRTLNVLENESIRPPIPVKYCDI</sequence>
<dbReference type="InterPro" id="IPR001507">
    <property type="entry name" value="ZP_dom"/>
</dbReference>
<keyword evidence="4" id="KW-0812">Transmembrane</keyword>
<gene>
    <name evidence="10" type="ORF">TCLT_LOCUS10252</name>
</gene>
<evidence type="ECO:0000313" key="10">
    <source>
        <dbReference type="EMBL" id="VDN07935.1"/>
    </source>
</evidence>
<reference evidence="12" key="1">
    <citation type="submission" date="2017-02" db="UniProtKB">
        <authorList>
            <consortium name="WormBaseParasite"/>
        </authorList>
    </citation>
    <scope>IDENTIFICATION</scope>
</reference>
<dbReference type="Pfam" id="PF25301">
    <property type="entry name" value="CUT_C"/>
    <property type="match status" value="1"/>
</dbReference>
<keyword evidence="6" id="KW-1133">Transmembrane helix</keyword>
<keyword evidence="3" id="KW-1003">Cell membrane</keyword>
<proteinExistence type="predicted"/>
<dbReference type="InterPro" id="IPR056953">
    <property type="entry name" value="CUT_N"/>
</dbReference>
<dbReference type="GO" id="GO:0005886">
    <property type="term" value="C:plasma membrane"/>
    <property type="evidence" value="ECO:0007669"/>
    <property type="project" value="UniProtKB-SubCell"/>
</dbReference>
<evidence type="ECO:0000256" key="4">
    <source>
        <dbReference type="ARBA" id="ARBA00022692"/>
    </source>
</evidence>
<dbReference type="InterPro" id="IPR002035">
    <property type="entry name" value="VWF_A"/>
</dbReference>
<evidence type="ECO:0000259" key="9">
    <source>
        <dbReference type="PROSITE" id="PS51034"/>
    </source>
</evidence>
<evidence type="ECO:0000259" key="8">
    <source>
        <dbReference type="PROSITE" id="PS50234"/>
    </source>
</evidence>
<evidence type="ECO:0000313" key="12">
    <source>
        <dbReference type="WBParaSite" id="TCLT_0001026301-mRNA-1"/>
    </source>
</evidence>
<dbReference type="PROSITE" id="PS51034">
    <property type="entry name" value="ZP_2"/>
    <property type="match status" value="1"/>
</dbReference>
<dbReference type="Proteomes" id="UP000276776">
    <property type="component" value="Unassembled WGS sequence"/>
</dbReference>
<evidence type="ECO:0000256" key="2">
    <source>
        <dbReference type="ARBA" id="ARBA00022460"/>
    </source>
</evidence>
<dbReference type="SMART" id="SM00327">
    <property type="entry name" value="VWA"/>
    <property type="match status" value="2"/>
</dbReference>
<dbReference type="Pfam" id="PF25057">
    <property type="entry name" value="CUT_N"/>
    <property type="match status" value="1"/>
</dbReference>
<evidence type="ECO:0000313" key="11">
    <source>
        <dbReference type="Proteomes" id="UP000276776"/>
    </source>
</evidence>
<dbReference type="WBParaSite" id="TCLT_0001026301-mRNA-1">
    <property type="protein sequence ID" value="TCLT_0001026301-mRNA-1"/>
    <property type="gene ID" value="TCLT_0001026301"/>
</dbReference>
<reference evidence="10 11" key="2">
    <citation type="submission" date="2018-11" db="EMBL/GenBank/DDBJ databases">
        <authorList>
            <consortium name="Pathogen Informatics"/>
        </authorList>
    </citation>
    <scope>NUCLEOTIDE SEQUENCE [LARGE SCALE GENOMIC DNA]</scope>
</reference>
<dbReference type="Pfam" id="PF00092">
    <property type="entry name" value="VWA"/>
    <property type="match status" value="2"/>
</dbReference>